<protein>
    <submittedName>
        <fullName evidence="3">NAD-dependent epimerase/dehydratase family protein</fullName>
    </submittedName>
</protein>
<name>A0ABX9NE06_9MICO</name>
<dbReference type="InterPro" id="IPR001509">
    <property type="entry name" value="Epimerase_deHydtase"/>
</dbReference>
<comment type="caution">
    <text evidence="3">The sequence shown here is derived from an EMBL/GenBank/DDBJ whole genome shotgun (WGS) entry which is preliminary data.</text>
</comment>
<dbReference type="Pfam" id="PF01370">
    <property type="entry name" value="Epimerase"/>
    <property type="match status" value="1"/>
</dbReference>
<proteinExistence type="inferred from homology"/>
<dbReference type="SUPFAM" id="SSF51735">
    <property type="entry name" value="NAD(P)-binding Rossmann-fold domains"/>
    <property type="match status" value="1"/>
</dbReference>
<dbReference type="EMBL" id="QWEE01000001">
    <property type="protein sequence ID" value="RII94863.1"/>
    <property type="molecule type" value="Genomic_DNA"/>
</dbReference>
<dbReference type="PANTHER" id="PTHR43000">
    <property type="entry name" value="DTDP-D-GLUCOSE 4,6-DEHYDRATASE-RELATED"/>
    <property type="match status" value="1"/>
</dbReference>
<keyword evidence="4" id="KW-1185">Reference proteome</keyword>
<evidence type="ECO:0000259" key="2">
    <source>
        <dbReference type="Pfam" id="PF01370"/>
    </source>
</evidence>
<dbReference type="Proteomes" id="UP000265355">
    <property type="component" value="Unassembled WGS sequence"/>
</dbReference>
<sequence>MKVFVTGVAGFLGSHVAEHFTRIGATVLGIDNLEGGELANVPDGVAFKRVDCLDRSGYQSMIASSDVVYHCAAAAYDGLSVFSPAYVYRNNAQASVEVITAAVAGGVGRIVYCSSMARYGRIEAPFHELQEPKPVNAYGIAKVSAEKFLANLATLHDTEYTIAVPHNIIGTRQKYDDPYRNVAAIMINRMLQGKQPIIYGDGSHRRCFSFVEDVVYCLERLGTQEGISGETFNVGPDEEDVSIFELASLIASILEFDLSPIYLPDRPTEVAVATCSADKARALLGYRTETSLESGLRAMVEWISLSGPRPFDYAREVEIPGAMTPRSWTERLI</sequence>
<organism evidence="3 4">
    <name type="scientific">Clavibacter californiensis</name>
    <dbReference type="NCBI Taxonomy" id="1401995"/>
    <lineage>
        <taxon>Bacteria</taxon>
        <taxon>Bacillati</taxon>
        <taxon>Actinomycetota</taxon>
        <taxon>Actinomycetes</taxon>
        <taxon>Micrococcales</taxon>
        <taxon>Microbacteriaceae</taxon>
        <taxon>Clavibacter</taxon>
    </lineage>
</organism>
<gene>
    <name evidence="3" type="ORF">DZF98_00120</name>
</gene>
<evidence type="ECO:0000313" key="4">
    <source>
        <dbReference type="Proteomes" id="UP000265355"/>
    </source>
</evidence>
<dbReference type="RefSeq" id="WP_119372073.1">
    <property type="nucleotide sequence ID" value="NZ_CP040793.1"/>
</dbReference>
<reference evidence="3 4" key="1">
    <citation type="submission" date="2018-08" db="EMBL/GenBank/DDBJ databases">
        <title>Genome Sequence of Clavibacter michiganensis Subspecies type strains, and the Atypical Peach-Colored Strains Isolated from Tomato.</title>
        <authorList>
            <person name="Osdaghi E."/>
            <person name="Portier P."/>
            <person name="Briand M."/>
            <person name="Jacques M.-A."/>
        </authorList>
    </citation>
    <scope>NUCLEOTIDE SEQUENCE [LARGE SCALE GENOMIC DNA]</scope>
    <source>
        <strain evidence="3 4">CFBP 8216</strain>
    </source>
</reference>
<dbReference type="InterPro" id="IPR036291">
    <property type="entry name" value="NAD(P)-bd_dom_sf"/>
</dbReference>
<evidence type="ECO:0000256" key="1">
    <source>
        <dbReference type="ARBA" id="ARBA00007637"/>
    </source>
</evidence>
<accession>A0ABX9NE06</accession>
<comment type="similarity">
    <text evidence="1">Belongs to the NAD(P)-dependent epimerase/dehydratase family.</text>
</comment>
<dbReference type="Gene3D" id="3.40.50.720">
    <property type="entry name" value="NAD(P)-binding Rossmann-like Domain"/>
    <property type="match status" value="1"/>
</dbReference>
<evidence type="ECO:0000313" key="3">
    <source>
        <dbReference type="EMBL" id="RII94863.1"/>
    </source>
</evidence>
<feature type="domain" description="NAD-dependent epimerase/dehydratase" evidence="2">
    <location>
        <begin position="3"/>
        <end position="235"/>
    </location>
</feature>